<name>A0A222G391_9GAMM</name>
<sequence length="356" mass="38823">MTVKISPCKLFQMCSIVVLFIAVNVSFTVQAQLTPWQRIDIAKKASLRGSAVYQNSLWITGSENTVYVSQDAGKTWLDRSVVADNNTDFRDIALFDNNTAIVMGVGEGEQSVLYKTIDAGITWQLLLQNEDAKGFYDSIAFWDNTMGLLLGDPVDGFYVIKKTEDAGKTWRRIARLKLPKILPKEAAFAASGNTLITGENGQAWLTTGGFSASVYYSSDWGESWQRQSVPLFQQTQTAGGYALALNNQQQVFVLGGDYLQRPASYANIATFVAKQWRPIDAGQRGLLTAMSCSDNICIASGKTGSDISTDGGQHWQAFDDTSADKDDQGFYTIASGNGLFLAAGAQGKVAIYRTSH</sequence>
<dbReference type="KEGG" id="cber:B5D82_00570"/>
<keyword evidence="2" id="KW-1185">Reference proteome</keyword>
<dbReference type="OrthoDB" id="9813892at2"/>
<dbReference type="AlphaFoldDB" id="A0A222G391"/>
<dbReference type="RefSeq" id="WP_081148372.1">
    <property type="nucleotide sequence ID" value="NZ_CP020465.1"/>
</dbReference>
<dbReference type="Proteomes" id="UP000202259">
    <property type="component" value="Chromosome"/>
</dbReference>
<gene>
    <name evidence="1" type="ORF">B5D82_00570</name>
</gene>
<evidence type="ECO:0000313" key="2">
    <source>
        <dbReference type="Proteomes" id="UP000202259"/>
    </source>
</evidence>
<dbReference type="CDD" id="cd15482">
    <property type="entry name" value="Sialidase_non-viral"/>
    <property type="match status" value="1"/>
</dbReference>
<organism evidence="1 2">
    <name type="scientific">Cognaticolwellia beringensis</name>
    <dbReference type="NCBI Taxonomy" id="1967665"/>
    <lineage>
        <taxon>Bacteria</taxon>
        <taxon>Pseudomonadati</taxon>
        <taxon>Pseudomonadota</taxon>
        <taxon>Gammaproteobacteria</taxon>
        <taxon>Alteromonadales</taxon>
        <taxon>Colwelliaceae</taxon>
        <taxon>Cognaticolwellia</taxon>
    </lineage>
</organism>
<dbReference type="Gene3D" id="2.130.10.10">
    <property type="entry name" value="YVTN repeat-like/Quinoprotein amine dehydrogenase"/>
    <property type="match status" value="2"/>
</dbReference>
<dbReference type="EMBL" id="CP020465">
    <property type="protein sequence ID" value="ASP46395.1"/>
    <property type="molecule type" value="Genomic_DNA"/>
</dbReference>
<dbReference type="InterPro" id="IPR015943">
    <property type="entry name" value="WD40/YVTN_repeat-like_dom_sf"/>
</dbReference>
<dbReference type="SUPFAM" id="SSF110296">
    <property type="entry name" value="Oligoxyloglucan reducing end-specific cellobiohydrolase"/>
    <property type="match status" value="2"/>
</dbReference>
<protein>
    <submittedName>
        <fullName evidence="1">Oxidoreductase</fullName>
    </submittedName>
</protein>
<accession>A0A222G391</accession>
<reference evidence="1 2" key="1">
    <citation type="submission" date="2017-08" db="EMBL/GenBank/DDBJ databases">
        <title>Complete genome of Colwellia sp. NB097-1, a psychrophile bacterium ioslated from Bering Sea.</title>
        <authorList>
            <person name="Chen X."/>
        </authorList>
    </citation>
    <scope>NUCLEOTIDE SEQUENCE [LARGE SCALE GENOMIC DNA]</scope>
    <source>
        <strain evidence="1 2">NB097-1</strain>
    </source>
</reference>
<dbReference type="PANTHER" id="PTHR47199">
    <property type="entry name" value="PHOTOSYSTEM II STABILITY/ASSEMBLY FACTOR HCF136, CHLOROPLASTIC"/>
    <property type="match status" value="1"/>
</dbReference>
<dbReference type="PANTHER" id="PTHR47199:SF2">
    <property type="entry name" value="PHOTOSYSTEM II STABILITY_ASSEMBLY FACTOR HCF136, CHLOROPLASTIC"/>
    <property type="match status" value="1"/>
</dbReference>
<proteinExistence type="predicted"/>
<evidence type="ECO:0000313" key="1">
    <source>
        <dbReference type="EMBL" id="ASP46395.1"/>
    </source>
</evidence>